<dbReference type="PANTHER" id="PTHR45931">
    <property type="entry name" value="SI:CH211-59O9.10"/>
    <property type="match status" value="1"/>
</dbReference>
<keyword evidence="8" id="KW-0862">Zinc</keyword>
<dbReference type="AlphaFoldDB" id="G5E7N0"/>
<evidence type="ECO:0000313" key="13">
    <source>
        <dbReference type="Proteomes" id="UP000001645"/>
    </source>
</evidence>
<dbReference type="Pfam" id="PF13639">
    <property type="entry name" value="zf-RING_2"/>
    <property type="match status" value="1"/>
</dbReference>
<feature type="region of interest" description="Disordered" evidence="10">
    <location>
        <begin position="283"/>
        <end position="334"/>
    </location>
</feature>
<dbReference type="RefSeq" id="XP_010724204.1">
    <property type="nucleotide sequence ID" value="XM_010725902.3"/>
</dbReference>
<protein>
    <recommendedName>
        <fullName evidence="2">RING-type E3 ubiquitin transferase</fullName>
        <ecNumber evidence="2">2.3.2.27</ecNumber>
    </recommendedName>
</protein>
<proteinExistence type="predicted"/>
<evidence type="ECO:0000256" key="8">
    <source>
        <dbReference type="ARBA" id="ARBA00022833"/>
    </source>
</evidence>
<dbReference type="RefSeq" id="XP_010724203.1">
    <property type="nucleotide sequence ID" value="XM_010725901.3"/>
</dbReference>
<organism evidence="12 13">
    <name type="scientific">Meleagris gallopavo</name>
    <name type="common">Wild turkey</name>
    <dbReference type="NCBI Taxonomy" id="9103"/>
    <lineage>
        <taxon>Eukaryota</taxon>
        <taxon>Metazoa</taxon>
        <taxon>Chordata</taxon>
        <taxon>Craniata</taxon>
        <taxon>Vertebrata</taxon>
        <taxon>Euteleostomi</taxon>
        <taxon>Archelosauria</taxon>
        <taxon>Archosauria</taxon>
        <taxon>Dinosauria</taxon>
        <taxon>Saurischia</taxon>
        <taxon>Theropoda</taxon>
        <taxon>Coelurosauria</taxon>
        <taxon>Aves</taxon>
        <taxon>Neognathae</taxon>
        <taxon>Galloanserae</taxon>
        <taxon>Galliformes</taxon>
        <taxon>Phasianidae</taxon>
        <taxon>Meleagridinae</taxon>
        <taxon>Meleagris</taxon>
    </lineage>
</organism>
<evidence type="ECO:0000256" key="1">
    <source>
        <dbReference type="ARBA" id="ARBA00000900"/>
    </source>
</evidence>
<dbReference type="SUPFAM" id="SSF57850">
    <property type="entry name" value="RING/U-box"/>
    <property type="match status" value="1"/>
</dbReference>
<evidence type="ECO:0000256" key="10">
    <source>
        <dbReference type="SAM" id="MobiDB-lite"/>
    </source>
</evidence>
<comment type="catalytic activity">
    <reaction evidence="1">
        <text>S-ubiquitinyl-[E2 ubiquitin-conjugating enzyme]-L-cysteine + [acceptor protein]-L-lysine = [E2 ubiquitin-conjugating enzyme]-L-cysteine + N(6)-ubiquitinyl-[acceptor protein]-L-lysine.</text>
        <dbReference type="EC" id="2.3.2.27"/>
    </reaction>
</comment>
<dbReference type="Bgee" id="ENSMGAG00000016502">
    <property type="expression patterns" value="Expressed in ovary and 17 other cell types or tissues"/>
</dbReference>
<evidence type="ECO:0000256" key="6">
    <source>
        <dbReference type="ARBA" id="ARBA00022771"/>
    </source>
</evidence>
<feature type="region of interest" description="Disordered" evidence="10">
    <location>
        <begin position="362"/>
        <end position="384"/>
    </location>
</feature>
<dbReference type="GO" id="GO:0061630">
    <property type="term" value="F:ubiquitin protein ligase activity"/>
    <property type="evidence" value="ECO:0007669"/>
    <property type="project" value="UniProtKB-EC"/>
</dbReference>
<keyword evidence="4" id="KW-0808">Transferase</keyword>
<name>G5E7N0_MELGA</name>
<dbReference type="CDD" id="cd16465">
    <property type="entry name" value="RING-H2_PJA1_2"/>
    <property type="match status" value="1"/>
</dbReference>
<dbReference type="KEGG" id="mgp:104915173"/>
<dbReference type="CTD" id="9867"/>
<dbReference type="Proteomes" id="UP000001645">
    <property type="component" value="Chromosome Z"/>
</dbReference>
<dbReference type="InterPro" id="IPR051834">
    <property type="entry name" value="RING_finger_E3_ligase"/>
</dbReference>
<dbReference type="InParanoid" id="G5E7N0"/>
<dbReference type="Ensembl" id="ENSMGAT00000019486.2">
    <property type="protein sequence ID" value="ENSMGAP00000017904.2"/>
    <property type="gene ID" value="ENSMGAG00000016502.2"/>
</dbReference>
<dbReference type="EC" id="2.3.2.27" evidence="2"/>
<dbReference type="GeneID" id="104915173"/>
<keyword evidence="13" id="KW-1185">Reference proteome</keyword>
<evidence type="ECO:0000259" key="11">
    <source>
        <dbReference type="PROSITE" id="PS50089"/>
    </source>
</evidence>
<evidence type="ECO:0000256" key="5">
    <source>
        <dbReference type="ARBA" id="ARBA00022723"/>
    </source>
</evidence>
<dbReference type="InterPro" id="IPR013083">
    <property type="entry name" value="Znf_RING/FYVE/PHD"/>
</dbReference>
<dbReference type="OrthoDB" id="21204at2759"/>
<keyword evidence="6 9" id="KW-0863">Zinc-finger</keyword>
<dbReference type="GO" id="GO:0008270">
    <property type="term" value="F:zinc ion binding"/>
    <property type="evidence" value="ECO:0007669"/>
    <property type="project" value="UniProtKB-KW"/>
</dbReference>
<dbReference type="GO" id="GO:0006511">
    <property type="term" value="P:ubiquitin-dependent protein catabolic process"/>
    <property type="evidence" value="ECO:0007669"/>
    <property type="project" value="TreeGrafter"/>
</dbReference>
<evidence type="ECO:0000256" key="7">
    <source>
        <dbReference type="ARBA" id="ARBA00022786"/>
    </source>
</evidence>
<reference evidence="12 13" key="1">
    <citation type="journal article" date="2010" name="PLoS Biol.">
        <title>Multi-platform next-generation sequencing of the domestic turkey (Meleagris gallopavo): genome assembly and analysis.</title>
        <authorList>
            <person name="Dalloul R.A."/>
            <person name="Long J.A."/>
            <person name="Zimin A.V."/>
            <person name="Aslam L."/>
            <person name="Beal K."/>
            <person name="Blomberg L.A."/>
            <person name="Bouffard P."/>
            <person name="Burt D.W."/>
            <person name="Crasta O."/>
            <person name="Crooijmans R.P."/>
            <person name="Cooper K."/>
            <person name="Coulombe R.A."/>
            <person name="De S."/>
            <person name="Delany M.E."/>
            <person name="Dodgson J.B."/>
            <person name="Dong J.J."/>
            <person name="Evans C."/>
            <person name="Frederickson K.M."/>
            <person name="Flicek P."/>
            <person name="Florea L."/>
            <person name="Folkerts O."/>
            <person name="Groenen M.A."/>
            <person name="Harkins T.T."/>
            <person name="Herrero J."/>
            <person name="Hoffmann S."/>
            <person name="Megens H.J."/>
            <person name="Jiang A."/>
            <person name="de Jong P."/>
            <person name="Kaiser P."/>
            <person name="Kim H."/>
            <person name="Kim K.W."/>
            <person name="Kim S."/>
            <person name="Langenberger D."/>
            <person name="Lee M.K."/>
            <person name="Lee T."/>
            <person name="Mane S."/>
            <person name="Marcais G."/>
            <person name="Marz M."/>
            <person name="McElroy A.P."/>
            <person name="Modise T."/>
            <person name="Nefedov M."/>
            <person name="Notredame C."/>
            <person name="Paton I.R."/>
            <person name="Payne W.S."/>
            <person name="Pertea G."/>
            <person name="Prickett D."/>
            <person name="Puiu D."/>
            <person name="Qioa D."/>
            <person name="Raineri E."/>
            <person name="Ruffier M."/>
            <person name="Salzberg S.L."/>
            <person name="Schatz M.C."/>
            <person name="Scheuring C."/>
            <person name="Schmidt C.J."/>
            <person name="Schroeder S."/>
            <person name="Searle S.M."/>
            <person name="Smith E.J."/>
            <person name="Smith J."/>
            <person name="Sonstegard T.S."/>
            <person name="Stadler P.F."/>
            <person name="Tafer H."/>
            <person name="Tu Z.J."/>
            <person name="Van Tassell C.P."/>
            <person name="Vilella A.J."/>
            <person name="Williams K.P."/>
            <person name="Yorke J.A."/>
            <person name="Zhang L."/>
            <person name="Zhang H.B."/>
            <person name="Zhang X."/>
            <person name="Zhang Y."/>
            <person name="Reed K.M."/>
        </authorList>
    </citation>
    <scope>NUCLEOTIDE SEQUENCE [LARGE SCALE GENOMIC DNA]</scope>
</reference>
<dbReference type="SMART" id="SM00184">
    <property type="entry name" value="RING"/>
    <property type="match status" value="1"/>
</dbReference>
<reference evidence="12" key="3">
    <citation type="submission" date="2025-09" db="UniProtKB">
        <authorList>
            <consortium name="Ensembl"/>
        </authorList>
    </citation>
    <scope>IDENTIFICATION</scope>
</reference>
<dbReference type="GeneTree" id="ENSGT00940000154585"/>
<dbReference type="GO" id="GO:0005634">
    <property type="term" value="C:nucleus"/>
    <property type="evidence" value="ECO:0007669"/>
    <property type="project" value="TreeGrafter"/>
</dbReference>
<dbReference type="Gene3D" id="3.30.40.10">
    <property type="entry name" value="Zinc/RING finger domain, C3HC4 (zinc finger)"/>
    <property type="match status" value="1"/>
</dbReference>
<dbReference type="FunFam" id="3.30.40.10:FF:000152">
    <property type="entry name" value="E3 ubiquitin-protein ligase Praja-1 isoform X1"/>
    <property type="match status" value="1"/>
</dbReference>
<evidence type="ECO:0000256" key="2">
    <source>
        <dbReference type="ARBA" id="ARBA00012483"/>
    </source>
</evidence>
<dbReference type="PANTHER" id="PTHR45931:SF3">
    <property type="entry name" value="RING ZINC FINGER-CONTAINING PROTEIN"/>
    <property type="match status" value="1"/>
</dbReference>
<sequence>MGQEAGKLAWPKPTGGYQTITGRRYGRRHACVSFRPSLNSEDGNQHQHNGEYEGLELSDGSGPLVQVSSGLLDEPVLENIGTGEPICQAVFRQTSEANPSPFSYVEGSQISRNVMSPDKNSEDLAKYASGECDDLNSCSGIAFVNIDSYEPDSSEGEDGDDQNQLCLVREEAGVLQETLDNIVSELEKDVESLTHLRSQLSTLNDRVYRGCCEEIGPVPLARYFSTDSDFTQPDNGMYKKSAEDQAILTNNLSGASYEMQLVNTVNIENRTCVTTCSELNINDEETEQGDSPEPIVRPKIRKLNPTSHLDREKLPSNNEEESSSRREGEIDEIEQGCAEFPFRNDKEKLSSSMLFDSKWYSGPQSHTKLDPRRNTSVQEQKVMPDDSSFWDEFEDCSRRLSVSHRDQDSSECSDGEWTATGPIYFAAAEKDQSSSDESWETVPGKEEREAEVLNSSSGIEVNADACFHGGVQTFLEEGEIPWLQYHEEIESSSDEENNPSSDFVHPGLFMLDGNNNLEDDSSMSEDLDVEWRLLDEFGDGAGVAQVISYVDPQFFTYMALEESLAQAMENALAHLESLAVDVEQAHPPAPKESIDCLPQIVVTDDHDGQEQCCTICCSEYVKDEIITELPCHHLFHKPCVTLWLQKSGTCPVCRHVLAPMLPEAAAATASFLPDDDSSSSV</sequence>
<keyword evidence="5" id="KW-0479">Metal-binding</keyword>
<evidence type="ECO:0000256" key="3">
    <source>
        <dbReference type="ARBA" id="ARBA00022553"/>
    </source>
</evidence>
<dbReference type="PROSITE" id="PS50089">
    <property type="entry name" value="ZF_RING_2"/>
    <property type="match status" value="1"/>
</dbReference>
<feature type="domain" description="RING-type" evidence="11">
    <location>
        <begin position="613"/>
        <end position="654"/>
    </location>
</feature>
<gene>
    <name evidence="12" type="primary">PJA2</name>
</gene>
<dbReference type="RefSeq" id="XP_010724205.1">
    <property type="nucleotide sequence ID" value="XM_010725903.2"/>
</dbReference>
<keyword evidence="3" id="KW-0597">Phosphoprotein</keyword>
<evidence type="ECO:0000256" key="4">
    <source>
        <dbReference type="ARBA" id="ARBA00022679"/>
    </source>
</evidence>
<dbReference type="InterPro" id="IPR001841">
    <property type="entry name" value="Znf_RING"/>
</dbReference>
<keyword evidence="7" id="KW-0833">Ubl conjugation pathway</keyword>
<reference evidence="12" key="2">
    <citation type="submission" date="2025-08" db="UniProtKB">
        <authorList>
            <consortium name="Ensembl"/>
        </authorList>
    </citation>
    <scope>IDENTIFICATION</scope>
</reference>
<evidence type="ECO:0000256" key="9">
    <source>
        <dbReference type="PROSITE-ProRule" id="PRU00175"/>
    </source>
</evidence>
<evidence type="ECO:0000313" key="12">
    <source>
        <dbReference type="Ensembl" id="ENSMGAP00000017904.2"/>
    </source>
</evidence>
<accession>G5E7N0</accession>